<evidence type="ECO:0000256" key="1">
    <source>
        <dbReference type="ARBA" id="ARBA00000086"/>
    </source>
</evidence>
<organism evidence="6 7">
    <name type="scientific">Actinomadura macrotermitis</name>
    <dbReference type="NCBI Taxonomy" id="2585200"/>
    <lineage>
        <taxon>Bacteria</taxon>
        <taxon>Bacillati</taxon>
        <taxon>Actinomycetota</taxon>
        <taxon>Actinomycetes</taxon>
        <taxon>Streptosporangiales</taxon>
        <taxon>Thermomonosporaceae</taxon>
        <taxon>Actinomadura</taxon>
    </lineage>
</organism>
<dbReference type="GO" id="GO:0032131">
    <property type="term" value="F:alkylated DNA binding"/>
    <property type="evidence" value="ECO:0007669"/>
    <property type="project" value="TreeGrafter"/>
</dbReference>
<evidence type="ECO:0000256" key="3">
    <source>
        <dbReference type="ARBA" id="ARBA00022763"/>
    </source>
</evidence>
<dbReference type="EC" id="3.2.2.21" evidence="2"/>
<keyword evidence="3" id="KW-0227">DNA damage</keyword>
<comment type="caution">
    <text evidence="6">The sequence shown here is derived from an EMBL/GenBank/DDBJ whole genome shotgun (WGS) entry which is preliminary data.</text>
</comment>
<dbReference type="InterPro" id="IPR003265">
    <property type="entry name" value="HhH-GPD_domain"/>
</dbReference>
<comment type="catalytic activity">
    <reaction evidence="1">
        <text>Hydrolysis of alkylated DNA, releasing 3-methyladenine, 3-methylguanine, 7-methylguanine and 7-methyladenine.</text>
        <dbReference type="EC" id="3.2.2.21"/>
    </reaction>
</comment>
<dbReference type="Gene3D" id="1.10.340.30">
    <property type="entry name" value="Hypothetical protein, domain 2"/>
    <property type="match status" value="1"/>
</dbReference>
<evidence type="ECO:0000313" key="7">
    <source>
        <dbReference type="Proteomes" id="UP000487268"/>
    </source>
</evidence>
<proteinExistence type="predicted"/>
<dbReference type="SUPFAM" id="SSF48150">
    <property type="entry name" value="DNA-glycosylase"/>
    <property type="match status" value="1"/>
</dbReference>
<evidence type="ECO:0000256" key="4">
    <source>
        <dbReference type="ARBA" id="ARBA00023204"/>
    </source>
</evidence>
<feature type="domain" description="HhH-GPD" evidence="5">
    <location>
        <begin position="134"/>
        <end position="291"/>
    </location>
</feature>
<dbReference type="PANTHER" id="PTHR43003:SF5">
    <property type="entry name" value="DNA-3-METHYLADENINE GLYCOSYLASE"/>
    <property type="match status" value="1"/>
</dbReference>
<keyword evidence="6" id="KW-0326">Glycosidase</keyword>
<dbReference type="PANTHER" id="PTHR43003">
    <property type="entry name" value="DNA-3-METHYLADENINE GLYCOSYLASE"/>
    <property type="match status" value="1"/>
</dbReference>
<dbReference type="Proteomes" id="UP000487268">
    <property type="component" value="Unassembled WGS sequence"/>
</dbReference>
<keyword evidence="4" id="KW-0234">DNA repair</keyword>
<dbReference type="InterPro" id="IPR051912">
    <property type="entry name" value="Alkylbase_DNA_Glycosylase/TA"/>
</dbReference>
<evidence type="ECO:0000259" key="5">
    <source>
        <dbReference type="SMART" id="SM00478"/>
    </source>
</evidence>
<keyword evidence="7" id="KW-1185">Reference proteome</keyword>
<dbReference type="GO" id="GO:0006285">
    <property type="term" value="P:base-excision repair, AP site formation"/>
    <property type="evidence" value="ECO:0007669"/>
    <property type="project" value="TreeGrafter"/>
</dbReference>
<name>A0A7K0C6K7_9ACTN</name>
<protein>
    <recommendedName>
        <fullName evidence="2">DNA-3-methyladenine glycosylase II</fullName>
        <ecNumber evidence="2">3.2.2.21</ecNumber>
    </recommendedName>
</protein>
<dbReference type="EMBL" id="WEGH01000005">
    <property type="protein sequence ID" value="MQY09099.1"/>
    <property type="molecule type" value="Genomic_DNA"/>
</dbReference>
<gene>
    <name evidence="6" type="primary">alkA_2</name>
    <name evidence="6" type="ORF">ACRB68_72110</name>
</gene>
<dbReference type="CDD" id="cd00056">
    <property type="entry name" value="ENDO3c"/>
    <property type="match status" value="1"/>
</dbReference>
<dbReference type="AlphaFoldDB" id="A0A7K0C6K7"/>
<dbReference type="RefSeq" id="WP_207709941.1">
    <property type="nucleotide sequence ID" value="NZ_WEGH01000005.1"/>
</dbReference>
<evidence type="ECO:0000256" key="2">
    <source>
        <dbReference type="ARBA" id="ARBA00012000"/>
    </source>
</evidence>
<accession>A0A7K0C6K7</accession>
<dbReference type="GO" id="GO:0008725">
    <property type="term" value="F:DNA-3-methyladenine glycosylase activity"/>
    <property type="evidence" value="ECO:0007669"/>
    <property type="project" value="TreeGrafter"/>
</dbReference>
<keyword evidence="6" id="KW-0378">Hydrolase</keyword>
<sequence>MNTESVLMPATAPFDFGHTLAFMSGFWATANSQRVVGDGLVTAVRAAGRTVAAVLTAEGGGLRCVLHAAGPLTPDVVRAATGRIASSLGLDDDLSGFYDLARDDPDFAPVAERLRGYHQVRFPSPLETAVWAILAQRTALKVAAKEKDALATPFGNTLTLDGADYTAFPDVEQLASLQPGRIAELIGNRRKGEYVSGTVRAWLDIDEGFLRTGPYAEAKDVLLGLPGIGAWSAAFIMLRGLGRTDETPDEKQLKEAASRVYGRPLSGEQVQRLGAAYGPWQGYWAHYLRATA</sequence>
<dbReference type="SMART" id="SM00478">
    <property type="entry name" value="ENDO3c"/>
    <property type="match status" value="1"/>
</dbReference>
<dbReference type="GO" id="GO:0006307">
    <property type="term" value="P:DNA alkylation repair"/>
    <property type="evidence" value="ECO:0007669"/>
    <property type="project" value="TreeGrafter"/>
</dbReference>
<evidence type="ECO:0000313" key="6">
    <source>
        <dbReference type="EMBL" id="MQY09099.1"/>
    </source>
</evidence>
<dbReference type="GO" id="GO:0032993">
    <property type="term" value="C:protein-DNA complex"/>
    <property type="evidence" value="ECO:0007669"/>
    <property type="project" value="TreeGrafter"/>
</dbReference>
<dbReference type="InterPro" id="IPR011257">
    <property type="entry name" value="DNA_glycosylase"/>
</dbReference>
<reference evidence="6 7" key="1">
    <citation type="submission" date="2019-10" db="EMBL/GenBank/DDBJ databases">
        <title>Actinomadura rubteroloni sp. nov. and Actinomadura macrotermitis sp. nov., isolated from the gut of fungus growing-termite Macrotermes natalensis.</title>
        <authorList>
            <person name="Benndorf R."/>
            <person name="Martin K."/>
            <person name="Kuefner M."/>
            <person name="De Beer W."/>
            <person name="Kaster A.-K."/>
            <person name="Vollmers J."/>
            <person name="Poulsen M."/>
            <person name="Beemelmanns C."/>
        </authorList>
    </citation>
    <scope>NUCLEOTIDE SEQUENCE [LARGE SCALE GENOMIC DNA]</scope>
    <source>
        <strain evidence="6 7">RB68</strain>
    </source>
</reference>
<dbReference type="GO" id="GO:0043916">
    <property type="term" value="F:DNA-7-methylguanine glycosylase activity"/>
    <property type="evidence" value="ECO:0007669"/>
    <property type="project" value="TreeGrafter"/>
</dbReference>